<organism evidence="1 3">
    <name type="scientific">Flavobacterium tructae</name>
    <dbReference type="NCBI Taxonomy" id="1114873"/>
    <lineage>
        <taxon>Bacteria</taxon>
        <taxon>Pseudomonadati</taxon>
        <taxon>Bacteroidota</taxon>
        <taxon>Flavobacteriia</taxon>
        <taxon>Flavobacteriales</taxon>
        <taxon>Flavobacteriaceae</taxon>
        <taxon>Flavobacterium</taxon>
    </lineage>
</organism>
<name>A0A1S1J9A1_9FLAO</name>
<protein>
    <submittedName>
        <fullName evidence="1">Uncharacterized protein</fullName>
    </submittedName>
</protein>
<evidence type="ECO:0000313" key="1">
    <source>
        <dbReference type="EMBL" id="OHT47252.1"/>
    </source>
</evidence>
<keyword evidence="4" id="KW-1185">Reference proteome</keyword>
<accession>A0A1S1J9A1</accession>
<evidence type="ECO:0000313" key="3">
    <source>
        <dbReference type="Proteomes" id="UP000180252"/>
    </source>
</evidence>
<reference evidence="3" key="2">
    <citation type="submission" date="2016-09" db="EMBL/GenBank/DDBJ databases">
        <authorList>
            <person name="Chen S."/>
            <person name="Walker E."/>
        </authorList>
    </citation>
    <scope>NUCLEOTIDE SEQUENCE [LARGE SCALE GENOMIC DNA]</scope>
    <source>
        <strain evidence="3">MSU</strain>
    </source>
</reference>
<sequence length="225" mass="24849">MNKSIPYCITPTPDGAWLHTCNENLLLASLSKDTDNKTETIILETFKNALALFVEIRAALKKTCHTTPFIGGLYLVDGTEMQNAMITINGMGETSAYSSTKSYSGTPSAVNLQFFEDVLGISNDKLKYLESNLLRYMKIIQEDAKRVTAETIGILTCVVGYVELTGTTVTTFTYVTATSTTKDQFDKIDCGCNDLDKFNYEFNIVKFNYSPVNSVASKVVANENN</sequence>
<dbReference type="Proteomes" id="UP000180252">
    <property type="component" value="Unassembled WGS sequence"/>
</dbReference>
<comment type="caution">
    <text evidence="1">The sequence shown here is derived from an EMBL/GenBank/DDBJ whole genome shotgun (WGS) entry which is preliminary data.</text>
</comment>
<dbReference type="Proteomes" id="UP000198319">
    <property type="component" value="Unassembled WGS sequence"/>
</dbReference>
<evidence type="ECO:0000313" key="4">
    <source>
        <dbReference type="Proteomes" id="UP000198319"/>
    </source>
</evidence>
<proteinExistence type="predicted"/>
<dbReference type="AlphaFoldDB" id="A0A1S1J9A1"/>
<reference evidence="2 4" key="3">
    <citation type="submission" date="2016-11" db="EMBL/GenBank/DDBJ databases">
        <title>Whole genomes of Flavobacteriaceae.</title>
        <authorList>
            <person name="Stine C."/>
            <person name="Li C."/>
            <person name="Tadesse D."/>
        </authorList>
    </citation>
    <scope>NUCLEOTIDE SEQUENCE [LARGE SCALE GENOMIC DNA]</scope>
    <source>
        <strain evidence="2 4">ATCC BAA-2541</strain>
    </source>
</reference>
<gene>
    <name evidence="2" type="ORF">B0A71_21740</name>
    <name evidence="1" type="ORF">BHE19_20460</name>
</gene>
<reference evidence="1" key="1">
    <citation type="submission" date="2016-09" db="EMBL/GenBank/DDBJ databases">
        <authorList>
            <person name="Capua I."/>
            <person name="De Benedictis P."/>
            <person name="Joannis T."/>
            <person name="Lombin L.H."/>
            <person name="Cattoli G."/>
        </authorList>
    </citation>
    <scope>NUCLEOTIDE SEQUENCE [LARGE SCALE GENOMIC DNA]</scope>
    <source>
        <strain evidence="1">MSU</strain>
    </source>
</reference>
<evidence type="ECO:0000313" key="2">
    <source>
        <dbReference type="EMBL" id="OXB14264.1"/>
    </source>
</evidence>
<dbReference type="EMBL" id="MIKE01000002">
    <property type="protein sequence ID" value="OHT47252.1"/>
    <property type="molecule type" value="Genomic_DNA"/>
</dbReference>
<dbReference type="EMBL" id="MUHG01000039">
    <property type="protein sequence ID" value="OXB14264.1"/>
    <property type="molecule type" value="Genomic_DNA"/>
</dbReference>
<dbReference type="RefSeq" id="WP_070905542.1">
    <property type="nucleotide sequence ID" value="NZ_MIKE01000002.1"/>
</dbReference>